<evidence type="ECO:0000313" key="3">
    <source>
        <dbReference type="Proteomes" id="UP000243686"/>
    </source>
</evidence>
<name>A0A1S8WZF2_OPIVI</name>
<protein>
    <submittedName>
        <fullName evidence="2">Uncharacterized protein</fullName>
    </submittedName>
</protein>
<dbReference type="EMBL" id="KV893034">
    <property type="protein sequence ID" value="OON19815.1"/>
    <property type="molecule type" value="Genomic_DNA"/>
</dbReference>
<keyword evidence="3" id="KW-1185">Reference proteome</keyword>
<feature type="region of interest" description="Disordered" evidence="1">
    <location>
        <begin position="1"/>
        <end position="22"/>
    </location>
</feature>
<reference evidence="2 3" key="1">
    <citation type="submission" date="2015-03" db="EMBL/GenBank/DDBJ databases">
        <title>Draft genome of the nematode, Opisthorchis viverrini.</title>
        <authorList>
            <person name="Mitreva M."/>
        </authorList>
    </citation>
    <scope>NUCLEOTIDE SEQUENCE [LARGE SCALE GENOMIC DNA]</scope>
    <source>
        <strain evidence="2">Khon Kaen</strain>
    </source>
</reference>
<sequence length="116" mass="12579">MESLEERHNLNSQLNQGPHATSANALAEPAAISTVVSRRSCVLDLSPWMDHHVLVQTASGFYQPGIILNVEKTTGELVVRLDHSDSNTILVEISSSSASEPKIIDDAIPHANQLIE</sequence>
<evidence type="ECO:0000256" key="1">
    <source>
        <dbReference type="SAM" id="MobiDB-lite"/>
    </source>
</evidence>
<evidence type="ECO:0000313" key="2">
    <source>
        <dbReference type="EMBL" id="OON19815.1"/>
    </source>
</evidence>
<accession>A0A1S8WZF2</accession>
<organism evidence="2 3">
    <name type="scientific">Opisthorchis viverrini</name>
    <name type="common">Southeast Asian liver fluke</name>
    <dbReference type="NCBI Taxonomy" id="6198"/>
    <lineage>
        <taxon>Eukaryota</taxon>
        <taxon>Metazoa</taxon>
        <taxon>Spiralia</taxon>
        <taxon>Lophotrochozoa</taxon>
        <taxon>Platyhelminthes</taxon>
        <taxon>Trematoda</taxon>
        <taxon>Digenea</taxon>
        <taxon>Opisthorchiida</taxon>
        <taxon>Opisthorchiata</taxon>
        <taxon>Opisthorchiidae</taxon>
        <taxon>Opisthorchis</taxon>
    </lineage>
</organism>
<feature type="compositionally biased region" description="Polar residues" evidence="1">
    <location>
        <begin position="10"/>
        <end position="22"/>
    </location>
</feature>
<dbReference type="AlphaFoldDB" id="A0A1S8WZF2"/>
<proteinExistence type="predicted"/>
<dbReference type="Proteomes" id="UP000243686">
    <property type="component" value="Unassembled WGS sequence"/>
</dbReference>
<gene>
    <name evidence="2" type="ORF">X801_04311</name>
</gene>